<dbReference type="STRING" id="1352936.M878_11585"/>
<keyword evidence="2" id="KW-1185">Reference proteome</keyword>
<dbReference type="Proteomes" id="UP000017984">
    <property type="component" value="Chromosome"/>
</dbReference>
<evidence type="ECO:0000313" key="1">
    <source>
        <dbReference type="EMBL" id="EST34127.1"/>
    </source>
</evidence>
<accession>V6KPS5</accession>
<gene>
    <name evidence="1" type="ORF">M878_11585</name>
</gene>
<proteinExistence type="predicted"/>
<evidence type="ECO:0000313" key="2">
    <source>
        <dbReference type="Proteomes" id="UP000017984"/>
    </source>
</evidence>
<name>V6KPS5_STRRC</name>
<comment type="caution">
    <text evidence="1">The sequence shown here is derived from an EMBL/GenBank/DDBJ whole genome shotgun (WGS) entry which is preliminary data.</text>
</comment>
<sequence>MYPLRTSGGELIAYREAGAFSPYAAPAGAP</sequence>
<reference evidence="1 2" key="1">
    <citation type="journal article" date="2014" name="Genome Announc.">
        <title>Draft Genome Sequence of Streptomyces roseochromogenes subsp. oscitans DS 12.976, Producer of the Aminocoumarin Antibiotic Clorobiocin.</title>
        <authorList>
            <person name="Ruckert C."/>
            <person name="Kalinowski J."/>
            <person name="Heide L."/>
            <person name="Apel A.K."/>
        </authorList>
    </citation>
    <scope>NUCLEOTIDE SEQUENCE [LARGE SCALE GENOMIC DNA]</scope>
    <source>
        <strain evidence="1 2">DS 12.976</strain>
    </source>
</reference>
<dbReference type="AlphaFoldDB" id="V6KPS5"/>
<organism evidence="1 2">
    <name type="scientific">Streptomyces roseochromogenus subsp. oscitans DS 12.976</name>
    <dbReference type="NCBI Taxonomy" id="1352936"/>
    <lineage>
        <taxon>Bacteria</taxon>
        <taxon>Bacillati</taxon>
        <taxon>Actinomycetota</taxon>
        <taxon>Actinomycetes</taxon>
        <taxon>Kitasatosporales</taxon>
        <taxon>Streptomycetaceae</taxon>
        <taxon>Streptomyces</taxon>
    </lineage>
</organism>
<dbReference type="EMBL" id="AWQX01000092">
    <property type="protein sequence ID" value="EST34127.1"/>
    <property type="molecule type" value="Genomic_DNA"/>
</dbReference>
<dbReference type="HOGENOM" id="CLU_3405802_0_0_11"/>
<protein>
    <submittedName>
        <fullName evidence="1">Uncharacterized protein</fullName>
    </submittedName>
</protein>